<dbReference type="PANTHER" id="PTHR38095:SF1">
    <property type="entry name" value="ANAEROBIC DIMETHYL SULFOXIDE REDUCTASE CHAIN YNFH"/>
    <property type="match status" value="1"/>
</dbReference>
<feature type="transmembrane region" description="Helical" evidence="1">
    <location>
        <begin position="41"/>
        <end position="62"/>
    </location>
</feature>
<feature type="transmembrane region" description="Helical" evidence="1">
    <location>
        <begin position="110"/>
        <end position="132"/>
    </location>
</feature>
<dbReference type="GO" id="GO:0009389">
    <property type="term" value="F:dimethyl sulfoxide reductase activity"/>
    <property type="evidence" value="ECO:0007669"/>
    <property type="project" value="TreeGrafter"/>
</dbReference>
<feature type="transmembrane region" description="Helical" evidence="1">
    <location>
        <begin position="82"/>
        <end position="98"/>
    </location>
</feature>
<dbReference type="GO" id="GO:0005886">
    <property type="term" value="C:plasma membrane"/>
    <property type="evidence" value="ECO:0007669"/>
    <property type="project" value="TreeGrafter"/>
</dbReference>
<dbReference type="GO" id="GO:0009390">
    <property type="term" value="C:dimethyl sulfoxide reductase complex"/>
    <property type="evidence" value="ECO:0007669"/>
    <property type="project" value="TreeGrafter"/>
</dbReference>
<reference evidence="2" key="2">
    <citation type="submission" date="2021-09" db="EMBL/GenBank/DDBJ databases">
        <authorList>
            <person name="Gilroy R."/>
        </authorList>
    </citation>
    <scope>NUCLEOTIDE SEQUENCE</scope>
    <source>
        <strain evidence="2">USAMLcec12-2067</strain>
    </source>
</reference>
<name>A0A9D3AC26_9ACTN</name>
<dbReference type="EC" id="1.8.5.3" evidence="2"/>
<dbReference type="AlphaFoldDB" id="A0A9D3AC26"/>
<dbReference type="Proteomes" id="UP000789325">
    <property type="component" value="Unassembled WGS sequence"/>
</dbReference>
<keyword evidence="1" id="KW-0472">Membrane</keyword>
<accession>A0A9D3AC26</accession>
<proteinExistence type="predicted"/>
<dbReference type="Pfam" id="PF04976">
    <property type="entry name" value="DmsC"/>
    <property type="match status" value="1"/>
</dbReference>
<reference evidence="2" key="1">
    <citation type="journal article" date="2021" name="PeerJ">
        <title>Extensive microbial diversity within the chicken gut microbiome revealed by metagenomics and culture.</title>
        <authorList>
            <person name="Gilroy R."/>
            <person name="Ravi A."/>
            <person name="Getino M."/>
            <person name="Pursley I."/>
            <person name="Horton D.L."/>
            <person name="Alikhan N.F."/>
            <person name="Baker D."/>
            <person name="Gharbi K."/>
            <person name="Hall N."/>
            <person name="Watson M."/>
            <person name="Adriaenssens E.M."/>
            <person name="Foster-Nyarko E."/>
            <person name="Jarju S."/>
            <person name="Secka A."/>
            <person name="Antonio M."/>
            <person name="Oren A."/>
            <person name="Chaudhuri R.R."/>
            <person name="La Ragione R."/>
            <person name="Hildebrand F."/>
            <person name="Pallen M.J."/>
        </authorList>
    </citation>
    <scope>NUCLEOTIDE SEQUENCE</scope>
    <source>
        <strain evidence="2">USAMLcec12-2067</strain>
    </source>
</reference>
<feature type="transmembrane region" description="Helical" evidence="1">
    <location>
        <begin position="144"/>
        <end position="163"/>
    </location>
</feature>
<dbReference type="InterPro" id="IPR007059">
    <property type="entry name" value="DmsC"/>
</dbReference>
<dbReference type="EMBL" id="DYZL01000070">
    <property type="protein sequence ID" value="HJH42885.1"/>
    <property type="molecule type" value="Genomic_DNA"/>
</dbReference>
<gene>
    <name evidence="2" type="ORF">K8V16_03730</name>
</gene>
<keyword evidence="1" id="KW-1133">Transmembrane helix</keyword>
<feature type="transmembrane region" description="Helical" evidence="1">
    <location>
        <begin position="6"/>
        <end position="29"/>
    </location>
</feature>
<keyword evidence="1" id="KW-0812">Transmembrane</keyword>
<dbReference type="PANTHER" id="PTHR38095">
    <property type="entry name" value="ANAEROBIC DIMETHYL SULFOXIDE REDUCTASE CHAIN YNFH"/>
    <property type="match status" value="1"/>
</dbReference>
<dbReference type="GO" id="GO:0019645">
    <property type="term" value="P:anaerobic electron transport chain"/>
    <property type="evidence" value="ECO:0007669"/>
    <property type="project" value="InterPro"/>
</dbReference>
<evidence type="ECO:0000313" key="3">
    <source>
        <dbReference type="Proteomes" id="UP000789325"/>
    </source>
</evidence>
<sequence length="208" mass="21612">MQEMPLLVFTLLEQTAVGAFAALAALRLAGKAGEGKVAFKIGLTVFAMSVVAMGASMFHLGQPLRAVNVLFGMGSSWLSREILFFGLFAACALVYALLERADKAGAAKAVGVVGAVCGVMAIVSTAICYTQPGVPAWNSAWTPAQFALTAVACGIPLYGALSATFGGAAAKRAGAWWAAFAVLFVTQIAMRWMFFSDIVTLTSTLPTT</sequence>
<evidence type="ECO:0000256" key="1">
    <source>
        <dbReference type="SAM" id="Phobius"/>
    </source>
</evidence>
<comment type="caution">
    <text evidence="2">The sequence shown here is derived from an EMBL/GenBank/DDBJ whole genome shotgun (WGS) entry which is preliminary data.</text>
</comment>
<protein>
    <submittedName>
        <fullName evidence="2">Dimethyl sulfoxide reductase anchor subunit</fullName>
        <ecNumber evidence="2">1.8.5.3</ecNumber>
    </submittedName>
</protein>
<evidence type="ECO:0000313" key="2">
    <source>
        <dbReference type="EMBL" id="HJH42885.1"/>
    </source>
</evidence>
<organism evidence="2 3">
    <name type="scientific">Rubneribacter badeniensis</name>
    <dbReference type="NCBI Taxonomy" id="2070688"/>
    <lineage>
        <taxon>Bacteria</taxon>
        <taxon>Bacillati</taxon>
        <taxon>Actinomycetota</taxon>
        <taxon>Coriobacteriia</taxon>
        <taxon>Eggerthellales</taxon>
        <taxon>Eggerthellaceae</taxon>
        <taxon>Rubneribacter</taxon>
    </lineage>
</organism>
<keyword evidence="2" id="KW-0560">Oxidoreductase</keyword>
<feature type="transmembrane region" description="Helical" evidence="1">
    <location>
        <begin position="175"/>
        <end position="194"/>
    </location>
</feature>